<dbReference type="Pfam" id="PF02826">
    <property type="entry name" value="2-Hacid_dh_C"/>
    <property type="match status" value="1"/>
</dbReference>
<dbReference type="InterPro" id="IPR006140">
    <property type="entry name" value="D-isomer_DH_NAD-bd"/>
</dbReference>
<evidence type="ECO:0000313" key="7">
    <source>
        <dbReference type="EMBL" id="CZQ98961.1"/>
    </source>
</evidence>
<dbReference type="GO" id="GO:0016616">
    <property type="term" value="F:oxidoreductase activity, acting on the CH-OH group of donors, NAD or NADP as acceptor"/>
    <property type="evidence" value="ECO:0007669"/>
    <property type="project" value="InterPro"/>
</dbReference>
<dbReference type="InterPro" id="IPR029753">
    <property type="entry name" value="D-isomer_DH_CS"/>
</dbReference>
<comment type="similarity">
    <text evidence="1 4">Belongs to the D-isomer specific 2-hydroxyacid dehydrogenase family.</text>
</comment>
<feature type="domain" description="D-isomer specific 2-hydroxyacid dehydrogenase catalytic" evidence="5">
    <location>
        <begin position="6"/>
        <end position="313"/>
    </location>
</feature>
<evidence type="ECO:0000256" key="4">
    <source>
        <dbReference type="RuleBase" id="RU003719"/>
    </source>
</evidence>
<dbReference type="InterPro" id="IPR006139">
    <property type="entry name" value="D-isomer_2_OHA_DH_cat_dom"/>
</dbReference>
<reference evidence="7 9" key="1">
    <citation type="submission" date="2016-02" db="EMBL/GenBank/DDBJ databases">
        <authorList>
            <person name="Wen L."/>
            <person name="He K."/>
            <person name="Yang H."/>
        </authorList>
    </citation>
    <scope>NUCLEOTIDE SEQUENCE [LARGE SCALE GENOMIC DNA]</scope>
    <source>
        <strain evidence="7">Trichococcus_R210</strain>
    </source>
</reference>
<evidence type="ECO:0000313" key="10">
    <source>
        <dbReference type="Proteomes" id="UP000199280"/>
    </source>
</evidence>
<organism evidence="7 9">
    <name type="scientific">Trichococcus ilyis</name>
    <dbReference type="NCBI Taxonomy" id="640938"/>
    <lineage>
        <taxon>Bacteria</taxon>
        <taxon>Bacillati</taxon>
        <taxon>Bacillota</taxon>
        <taxon>Bacilli</taxon>
        <taxon>Lactobacillales</taxon>
        <taxon>Carnobacteriaceae</taxon>
        <taxon>Trichococcus</taxon>
    </lineage>
</organism>
<keyword evidence="3" id="KW-0520">NAD</keyword>
<dbReference type="PROSITE" id="PS00670">
    <property type="entry name" value="D_2_HYDROXYACID_DH_2"/>
    <property type="match status" value="1"/>
</dbReference>
<dbReference type="PANTHER" id="PTHR42789">
    <property type="entry name" value="D-ISOMER SPECIFIC 2-HYDROXYACID DEHYDROGENASE FAMILY PROTEIN (AFU_ORTHOLOGUE AFUA_6G10090)"/>
    <property type="match status" value="1"/>
</dbReference>
<dbReference type="PROSITE" id="PS00671">
    <property type="entry name" value="D_2_HYDROXYACID_DH_3"/>
    <property type="match status" value="1"/>
</dbReference>
<dbReference type="PANTHER" id="PTHR42789:SF1">
    <property type="entry name" value="D-ISOMER SPECIFIC 2-HYDROXYACID DEHYDROGENASE FAMILY PROTEIN (AFU_ORTHOLOGUE AFUA_6G10090)"/>
    <property type="match status" value="1"/>
</dbReference>
<reference evidence="8 10" key="2">
    <citation type="submission" date="2016-10" db="EMBL/GenBank/DDBJ databases">
        <authorList>
            <person name="Varghese N."/>
            <person name="Submissions S."/>
        </authorList>
    </citation>
    <scope>NUCLEOTIDE SEQUENCE [LARGE SCALE GENOMIC DNA]</scope>
    <source>
        <strain evidence="8 10">DSM 22150</strain>
    </source>
</reference>
<dbReference type="SUPFAM" id="SSF52283">
    <property type="entry name" value="Formate/glycerate dehydrogenase catalytic domain-like"/>
    <property type="match status" value="1"/>
</dbReference>
<dbReference type="Proteomes" id="UP000199280">
    <property type="component" value="Unassembled WGS sequence"/>
</dbReference>
<evidence type="ECO:0000256" key="2">
    <source>
        <dbReference type="ARBA" id="ARBA00023002"/>
    </source>
</evidence>
<evidence type="ECO:0000259" key="5">
    <source>
        <dbReference type="Pfam" id="PF00389"/>
    </source>
</evidence>
<dbReference type="Gene3D" id="3.40.50.720">
    <property type="entry name" value="NAD(P)-binding Rossmann-like Domain"/>
    <property type="match status" value="2"/>
</dbReference>
<dbReference type="InterPro" id="IPR036291">
    <property type="entry name" value="NAD(P)-bd_dom_sf"/>
</dbReference>
<dbReference type="FunFam" id="3.40.50.720:FF:000203">
    <property type="entry name" value="D-3-phosphoglycerate dehydrogenase (SerA)"/>
    <property type="match status" value="1"/>
</dbReference>
<dbReference type="InterPro" id="IPR050857">
    <property type="entry name" value="D-2-hydroxyacid_DH"/>
</dbReference>
<evidence type="ECO:0000259" key="6">
    <source>
        <dbReference type="Pfam" id="PF02826"/>
    </source>
</evidence>
<protein>
    <submittedName>
        <fullName evidence="8">D-3-phosphoglycerate dehydrogenase</fullName>
    </submittedName>
    <submittedName>
        <fullName evidence="7">D-isomer specific 2-hydroxyacid dehydrogenases signature 3</fullName>
    </submittedName>
</protein>
<keyword evidence="2 4" id="KW-0560">Oxidoreductase</keyword>
<dbReference type="Proteomes" id="UP000076878">
    <property type="component" value="Unassembled WGS sequence"/>
</dbReference>
<evidence type="ECO:0000256" key="1">
    <source>
        <dbReference type="ARBA" id="ARBA00005854"/>
    </source>
</evidence>
<name>A0A143YW61_9LACT</name>
<dbReference type="EMBL" id="FNYT01000008">
    <property type="protein sequence ID" value="SEJ13153.1"/>
    <property type="molecule type" value="Genomic_DNA"/>
</dbReference>
<keyword evidence="10" id="KW-1185">Reference proteome</keyword>
<evidence type="ECO:0000256" key="3">
    <source>
        <dbReference type="ARBA" id="ARBA00023027"/>
    </source>
</evidence>
<dbReference type="SUPFAM" id="SSF51735">
    <property type="entry name" value="NAD(P)-binding Rossmann-fold domains"/>
    <property type="match status" value="1"/>
</dbReference>
<accession>A0A143YW61</accession>
<dbReference type="GO" id="GO:0051287">
    <property type="term" value="F:NAD binding"/>
    <property type="evidence" value="ECO:0007669"/>
    <property type="project" value="InterPro"/>
</dbReference>
<dbReference type="AlphaFoldDB" id="A0A143YW61"/>
<dbReference type="EMBL" id="FJNB01000011">
    <property type="protein sequence ID" value="CZQ98961.1"/>
    <property type="molecule type" value="Genomic_DNA"/>
</dbReference>
<feature type="domain" description="D-isomer specific 2-hydroxyacid dehydrogenase NAD-binding" evidence="6">
    <location>
        <begin position="109"/>
        <end position="285"/>
    </location>
</feature>
<dbReference type="STRING" id="640938.TR210_1601"/>
<dbReference type="Pfam" id="PF00389">
    <property type="entry name" value="2-Hacid_dh"/>
    <property type="match status" value="1"/>
</dbReference>
<dbReference type="CDD" id="cd12173">
    <property type="entry name" value="PGDH_4"/>
    <property type="match status" value="1"/>
</dbReference>
<dbReference type="RefSeq" id="WP_068622997.1">
    <property type="nucleotide sequence ID" value="NZ_FJNB01000011.1"/>
</dbReference>
<evidence type="ECO:0000313" key="9">
    <source>
        <dbReference type="Proteomes" id="UP000076878"/>
    </source>
</evidence>
<proteinExistence type="inferred from homology"/>
<gene>
    <name evidence="8" type="ORF">SAMN05216375_10839</name>
    <name evidence="7" type="ORF">TR210_1601</name>
</gene>
<sequence>MAYKVVIPEDISALGKDFLQDKGYEIVVGNGNISIEYLKELVADADAILARPNAPYPEEVLSAAKKLKVIGVHGVDYGNVDTQHCAKRRIAVTTTPAATCNAVAERTLGFIMSLAHQIPFMDQQVRHDNWGARYEHKGTELKGKTLGLIGLGRIGSLVARKATHGFDMKVIAYDEFLVKNEYAGFVTCAGSMEEVLAKSDFVSLHVPVTAETTAMINEETLRLMKPSAYLINCARGELVNEEALYEALKNGVINGAALDVFLEEPVAQDHPFFGLDNLIMTPHNAIITQEAMDLMGYHAAVGIDDVLNGRQPQWQERLQQAVLAEQV</sequence>
<evidence type="ECO:0000313" key="8">
    <source>
        <dbReference type="EMBL" id="SEJ13153.1"/>
    </source>
</evidence>